<keyword evidence="9" id="KW-1185">Reference proteome</keyword>
<proteinExistence type="inferred from homology"/>
<keyword evidence="4 7" id="KW-0812">Transmembrane</keyword>
<evidence type="ECO:0000256" key="7">
    <source>
        <dbReference type="SAM" id="Phobius"/>
    </source>
</evidence>
<dbReference type="EMBL" id="BMKQ01000001">
    <property type="protein sequence ID" value="GGF49889.1"/>
    <property type="molecule type" value="Genomic_DNA"/>
</dbReference>
<evidence type="ECO:0000256" key="2">
    <source>
        <dbReference type="ARBA" id="ARBA00011006"/>
    </source>
</evidence>
<evidence type="ECO:0008006" key="10">
    <source>
        <dbReference type="Google" id="ProtNLM"/>
    </source>
</evidence>
<dbReference type="RefSeq" id="WP_188780056.1">
    <property type="nucleotide sequence ID" value="NZ_BMKQ01000001.1"/>
</dbReference>
<evidence type="ECO:0000256" key="1">
    <source>
        <dbReference type="ARBA" id="ARBA00004651"/>
    </source>
</evidence>
<keyword evidence="3" id="KW-1003">Cell membrane</keyword>
<dbReference type="PANTHER" id="PTHR33884:SF3">
    <property type="entry name" value="UPF0410 PROTEIN YMGE"/>
    <property type="match status" value="1"/>
</dbReference>
<evidence type="ECO:0000256" key="6">
    <source>
        <dbReference type="ARBA" id="ARBA00023136"/>
    </source>
</evidence>
<protein>
    <recommendedName>
        <fullName evidence="10">GlsB/YeaQ/YmgE family stress response membrane protein</fullName>
    </recommendedName>
</protein>
<evidence type="ECO:0000256" key="4">
    <source>
        <dbReference type="ARBA" id="ARBA00022692"/>
    </source>
</evidence>
<name>A0A917F5F0_9ACTN</name>
<dbReference type="InterPro" id="IPR007341">
    <property type="entry name" value="Transgly_assoc"/>
</dbReference>
<accession>A0A917F5F0</accession>
<keyword evidence="5 7" id="KW-1133">Transmembrane helix</keyword>
<gene>
    <name evidence="8" type="ORF">GCM10011519_24860</name>
</gene>
<sequence>MDVGGIFSAIVAGIVIGALGRLIVPGKQAIGWILTIFLGLVGAFVGGYLAQGVNVDVWWQVLIFQVVVAAVLVLLVSSLLRSSSRNRALKK</sequence>
<evidence type="ECO:0000313" key="9">
    <source>
        <dbReference type="Proteomes" id="UP000649179"/>
    </source>
</evidence>
<feature type="transmembrane region" description="Helical" evidence="7">
    <location>
        <begin position="57"/>
        <end position="80"/>
    </location>
</feature>
<reference evidence="8" key="2">
    <citation type="submission" date="2020-09" db="EMBL/GenBank/DDBJ databases">
        <authorList>
            <person name="Sun Q."/>
            <person name="Zhou Y."/>
        </authorList>
    </citation>
    <scope>NUCLEOTIDE SEQUENCE</scope>
    <source>
        <strain evidence="8">CGMCC 1.16067</strain>
    </source>
</reference>
<organism evidence="8 9">
    <name type="scientific">Marmoricola endophyticus</name>
    <dbReference type="NCBI Taxonomy" id="2040280"/>
    <lineage>
        <taxon>Bacteria</taxon>
        <taxon>Bacillati</taxon>
        <taxon>Actinomycetota</taxon>
        <taxon>Actinomycetes</taxon>
        <taxon>Propionibacteriales</taxon>
        <taxon>Nocardioidaceae</taxon>
        <taxon>Marmoricola</taxon>
    </lineage>
</organism>
<comment type="subcellular location">
    <subcellularLocation>
        <location evidence="1">Cell membrane</location>
        <topology evidence="1">Multi-pass membrane protein</topology>
    </subcellularLocation>
</comment>
<dbReference type="Proteomes" id="UP000649179">
    <property type="component" value="Unassembled WGS sequence"/>
</dbReference>
<reference evidence="8" key="1">
    <citation type="journal article" date="2014" name="Int. J. Syst. Evol. Microbiol.">
        <title>Complete genome sequence of Corynebacterium casei LMG S-19264T (=DSM 44701T), isolated from a smear-ripened cheese.</title>
        <authorList>
            <consortium name="US DOE Joint Genome Institute (JGI-PGF)"/>
            <person name="Walter F."/>
            <person name="Albersmeier A."/>
            <person name="Kalinowski J."/>
            <person name="Ruckert C."/>
        </authorList>
    </citation>
    <scope>NUCLEOTIDE SEQUENCE</scope>
    <source>
        <strain evidence="8">CGMCC 1.16067</strain>
    </source>
</reference>
<comment type="similarity">
    <text evidence="2">Belongs to the UPF0410 family.</text>
</comment>
<dbReference type="PANTHER" id="PTHR33884">
    <property type="entry name" value="UPF0410 PROTEIN YMGE"/>
    <property type="match status" value="1"/>
</dbReference>
<evidence type="ECO:0000256" key="3">
    <source>
        <dbReference type="ARBA" id="ARBA00022475"/>
    </source>
</evidence>
<dbReference type="GO" id="GO:0005886">
    <property type="term" value="C:plasma membrane"/>
    <property type="evidence" value="ECO:0007669"/>
    <property type="project" value="UniProtKB-SubCell"/>
</dbReference>
<evidence type="ECO:0000256" key="5">
    <source>
        <dbReference type="ARBA" id="ARBA00022989"/>
    </source>
</evidence>
<keyword evidence="6 7" id="KW-0472">Membrane</keyword>
<comment type="caution">
    <text evidence="8">The sequence shown here is derived from an EMBL/GenBank/DDBJ whole genome shotgun (WGS) entry which is preliminary data.</text>
</comment>
<feature type="transmembrane region" description="Helical" evidence="7">
    <location>
        <begin position="6"/>
        <end position="24"/>
    </location>
</feature>
<dbReference type="AlphaFoldDB" id="A0A917F5F0"/>
<feature type="transmembrane region" description="Helical" evidence="7">
    <location>
        <begin position="31"/>
        <end position="51"/>
    </location>
</feature>
<evidence type="ECO:0000313" key="8">
    <source>
        <dbReference type="EMBL" id="GGF49889.1"/>
    </source>
</evidence>